<dbReference type="InterPro" id="IPR047525">
    <property type="entry name" value="TfoX-like"/>
</dbReference>
<dbReference type="PANTHER" id="PTHR36121:SF1">
    <property type="entry name" value="PROTEIN SXY"/>
    <property type="match status" value="1"/>
</dbReference>
<dbReference type="Proteomes" id="UP000186110">
    <property type="component" value="Chromosome"/>
</dbReference>
<protein>
    <submittedName>
        <fullName evidence="2">Competence protein TfoX</fullName>
    </submittedName>
</protein>
<dbReference type="RefSeq" id="WP_029707281.1">
    <property type="nucleotide sequence ID" value="NZ_CP019239.1"/>
</dbReference>
<evidence type="ECO:0000313" key="2">
    <source>
        <dbReference type="EMBL" id="APW41742.1"/>
    </source>
</evidence>
<feature type="domain" description="TfoX N-terminal" evidence="1">
    <location>
        <begin position="14"/>
        <end position="110"/>
    </location>
</feature>
<sequence length="131" mass="14324">MASPNAEFAHYCCELMADLGPCVAKRMFGGWGISTDGLTVAILANLGDGEILWLKANEETRPRFEAEGCARFTYPVKGQPKSMNYYSAPADAMESPALMAPWARLAMEAALIAKNAKPVKKRTTRPRTPSR</sequence>
<dbReference type="Gene3D" id="3.30.1460.30">
    <property type="entry name" value="YgaC/TfoX-N like chaperone"/>
    <property type="match status" value="1"/>
</dbReference>
<dbReference type="eggNOG" id="COG3070">
    <property type="taxonomic scope" value="Bacteria"/>
</dbReference>
<dbReference type="EMBL" id="CP019239">
    <property type="protein sequence ID" value="APW41742.1"/>
    <property type="molecule type" value="Genomic_DNA"/>
</dbReference>
<evidence type="ECO:0000313" key="3">
    <source>
        <dbReference type="Proteomes" id="UP000186110"/>
    </source>
</evidence>
<name>A0A1P8K6T9_9BURK</name>
<reference evidence="2 3" key="1">
    <citation type="submission" date="2017-01" db="EMBL/GenBank/DDBJ databases">
        <authorList>
            <person name="Mah S.A."/>
            <person name="Swanson W.J."/>
            <person name="Moy G.W."/>
            <person name="Vacquier V.D."/>
        </authorList>
    </citation>
    <scope>NUCLEOTIDE SEQUENCE [LARGE SCALE GENOMIC DNA]</scope>
    <source>
        <strain evidence="2 3">DSM 22694</strain>
    </source>
</reference>
<proteinExistence type="predicted"/>
<evidence type="ECO:0000259" key="1">
    <source>
        <dbReference type="Pfam" id="PF04993"/>
    </source>
</evidence>
<dbReference type="InterPro" id="IPR007076">
    <property type="entry name" value="TfoX_N"/>
</dbReference>
<dbReference type="SUPFAM" id="SSF159894">
    <property type="entry name" value="YgaC/TfoX-N like"/>
    <property type="match status" value="1"/>
</dbReference>
<dbReference type="KEGG" id="rsb:RS694_03695"/>
<keyword evidence="3" id="KW-1185">Reference proteome</keyword>
<dbReference type="AlphaFoldDB" id="A0A1P8K6T9"/>
<accession>A0A1P8K6T9</accession>
<organism evidence="2 3">
    <name type="scientific">Rhodoferax saidenbachensis</name>
    <dbReference type="NCBI Taxonomy" id="1484693"/>
    <lineage>
        <taxon>Bacteria</taxon>
        <taxon>Pseudomonadati</taxon>
        <taxon>Pseudomonadota</taxon>
        <taxon>Betaproteobacteria</taxon>
        <taxon>Burkholderiales</taxon>
        <taxon>Comamonadaceae</taxon>
        <taxon>Rhodoferax</taxon>
    </lineage>
</organism>
<dbReference type="Pfam" id="PF04993">
    <property type="entry name" value="TfoX_N"/>
    <property type="match status" value="1"/>
</dbReference>
<gene>
    <name evidence="2" type="ORF">RS694_03695</name>
</gene>
<dbReference type="STRING" id="1484693.RS694_03695"/>
<dbReference type="PANTHER" id="PTHR36121">
    <property type="entry name" value="PROTEIN SXY"/>
    <property type="match status" value="1"/>
</dbReference>